<dbReference type="InterPro" id="IPR009045">
    <property type="entry name" value="Zn_M74/Hedgehog-like"/>
</dbReference>
<dbReference type="GO" id="GO:0071555">
    <property type="term" value="P:cell wall organization"/>
    <property type="evidence" value="ECO:0007669"/>
    <property type="project" value="UniProtKB-KW"/>
</dbReference>
<dbReference type="EMBL" id="OB660025">
    <property type="protein sequence ID" value="CAD7222012.1"/>
    <property type="molecule type" value="Genomic_DNA"/>
</dbReference>
<evidence type="ECO:0000256" key="11">
    <source>
        <dbReference type="ARBA" id="ARBA00093666"/>
    </source>
</evidence>
<sequence>MHTGEKLDLVYWENGIYVPEATRAISQLLRDHRRNESVDMDPALLDLLYKLHATVEAPYGIEVFSGYRSPKTNAALAAKNSGVAKKSLHMKGQAADIRIPGVRLDTVRKAALSLQLGGVGYYRKSGFLHVDTGRVRQWS</sequence>
<dbReference type="OrthoDB" id="10429045at2759"/>
<dbReference type="CDD" id="cd14844">
    <property type="entry name" value="Zn-DD-carboxypeptidase_like"/>
    <property type="match status" value="1"/>
</dbReference>
<dbReference type="Pfam" id="PF05951">
    <property type="entry name" value="Peptidase_M15_2"/>
    <property type="match status" value="1"/>
</dbReference>
<dbReference type="GO" id="GO:0046872">
    <property type="term" value="F:metal ion binding"/>
    <property type="evidence" value="ECO:0007669"/>
    <property type="project" value="UniProtKB-KW"/>
</dbReference>
<dbReference type="GO" id="GO:0008237">
    <property type="term" value="F:metallopeptidase activity"/>
    <property type="evidence" value="ECO:0007669"/>
    <property type="project" value="UniProtKB-KW"/>
</dbReference>
<evidence type="ECO:0000256" key="6">
    <source>
        <dbReference type="ARBA" id="ARBA00022801"/>
    </source>
</evidence>
<keyword evidence="9" id="KW-0961">Cell wall biogenesis/degradation</keyword>
<name>A0A7R8VZS6_9CRUS</name>
<keyword evidence="4" id="KW-0479">Metal-binding</keyword>
<reference evidence="12" key="1">
    <citation type="submission" date="2020-11" db="EMBL/GenBank/DDBJ databases">
        <authorList>
            <person name="Tran Van P."/>
        </authorList>
    </citation>
    <scope>NUCLEOTIDE SEQUENCE</scope>
</reference>
<keyword evidence="7" id="KW-0862">Zinc</keyword>
<evidence type="ECO:0000313" key="12">
    <source>
        <dbReference type="EMBL" id="CAD7222012.1"/>
    </source>
</evidence>
<gene>
    <name evidence="12" type="ORF">CTOB1V02_LOCUS31</name>
</gene>
<evidence type="ECO:0000256" key="4">
    <source>
        <dbReference type="ARBA" id="ARBA00022723"/>
    </source>
</evidence>
<evidence type="ECO:0000256" key="9">
    <source>
        <dbReference type="ARBA" id="ARBA00023316"/>
    </source>
</evidence>
<dbReference type="PANTHER" id="PTHR37425">
    <property type="match status" value="1"/>
</dbReference>
<comment type="similarity">
    <text evidence="10">Belongs to the peptidase M15 family.</text>
</comment>
<evidence type="ECO:0000256" key="3">
    <source>
        <dbReference type="ARBA" id="ARBA00022670"/>
    </source>
</evidence>
<evidence type="ECO:0000256" key="7">
    <source>
        <dbReference type="ARBA" id="ARBA00022833"/>
    </source>
</evidence>
<comment type="pathway">
    <text evidence="2">Cell wall biogenesis; cell wall polysaccharide biosynthesis.</text>
</comment>
<organism evidence="12">
    <name type="scientific">Cyprideis torosa</name>
    <dbReference type="NCBI Taxonomy" id="163714"/>
    <lineage>
        <taxon>Eukaryota</taxon>
        <taxon>Metazoa</taxon>
        <taxon>Ecdysozoa</taxon>
        <taxon>Arthropoda</taxon>
        <taxon>Crustacea</taxon>
        <taxon>Oligostraca</taxon>
        <taxon>Ostracoda</taxon>
        <taxon>Podocopa</taxon>
        <taxon>Podocopida</taxon>
        <taxon>Cytherocopina</taxon>
        <taxon>Cytheroidea</taxon>
        <taxon>Cytherideidae</taxon>
        <taxon>Cyprideis</taxon>
    </lineage>
</organism>
<dbReference type="Gene3D" id="3.30.1380.10">
    <property type="match status" value="1"/>
</dbReference>
<dbReference type="SUPFAM" id="SSF55166">
    <property type="entry name" value="Hedgehog/DD-peptidase"/>
    <property type="match status" value="1"/>
</dbReference>
<protein>
    <recommendedName>
        <fullName evidence="11">Murein endopeptidase K</fullName>
    </recommendedName>
</protein>
<dbReference type="PANTHER" id="PTHR37425:SF1">
    <property type="entry name" value="OUTER MEMBRANE PROTEIN"/>
    <property type="match status" value="1"/>
</dbReference>
<evidence type="ECO:0000256" key="1">
    <source>
        <dbReference type="ARBA" id="ARBA00001947"/>
    </source>
</evidence>
<keyword evidence="3" id="KW-0645">Protease</keyword>
<evidence type="ECO:0000256" key="8">
    <source>
        <dbReference type="ARBA" id="ARBA00023049"/>
    </source>
</evidence>
<keyword evidence="5" id="KW-0732">Signal</keyword>
<dbReference type="GO" id="GO:0006508">
    <property type="term" value="P:proteolysis"/>
    <property type="evidence" value="ECO:0007669"/>
    <property type="project" value="UniProtKB-KW"/>
</dbReference>
<keyword evidence="8" id="KW-0482">Metalloprotease</keyword>
<dbReference type="AlphaFoldDB" id="A0A7R8VZS6"/>
<evidence type="ECO:0000256" key="2">
    <source>
        <dbReference type="ARBA" id="ARBA00004776"/>
    </source>
</evidence>
<accession>A0A7R8VZS6</accession>
<proteinExistence type="inferred from homology"/>
<dbReference type="InterPro" id="IPR010275">
    <property type="entry name" value="MepK"/>
</dbReference>
<evidence type="ECO:0000256" key="10">
    <source>
        <dbReference type="ARBA" id="ARBA00093448"/>
    </source>
</evidence>
<evidence type="ECO:0000256" key="5">
    <source>
        <dbReference type="ARBA" id="ARBA00022729"/>
    </source>
</evidence>
<keyword evidence="6" id="KW-0378">Hydrolase</keyword>
<comment type="cofactor">
    <cofactor evidence="1">
        <name>Zn(2+)</name>
        <dbReference type="ChEBI" id="CHEBI:29105"/>
    </cofactor>
</comment>